<dbReference type="SUPFAM" id="SSF55785">
    <property type="entry name" value="PYP-like sensor domain (PAS domain)"/>
    <property type="match status" value="2"/>
</dbReference>
<dbReference type="InterPro" id="IPR005467">
    <property type="entry name" value="His_kinase_dom"/>
</dbReference>
<evidence type="ECO:0000256" key="7">
    <source>
        <dbReference type="ARBA" id="ARBA00022679"/>
    </source>
</evidence>
<dbReference type="SUPFAM" id="SSF47384">
    <property type="entry name" value="Homodimeric domain of signal transducing histidine kinase"/>
    <property type="match status" value="1"/>
</dbReference>
<dbReference type="Pfam" id="PF00512">
    <property type="entry name" value="HisKA"/>
    <property type="match status" value="1"/>
</dbReference>
<dbReference type="InterPro" id="IPR036097">
    <property type="entry name" value="HisK_dim/P_sf"/>
</dbReference>
<feature type="domain" description="Histidine kinase" evidence="16">
    <location>
        <begin position="454"/>
        <end position="705"/>
    </location>
</feature>
<keyword evidence="12 15" id="KW-0472">Membrane</keyword>
<evidence type="ECO:0000256" key="3">
    <source>
        <dbReference type="ARBA" id="ARBA00012438"/>
    </source>
</evidence>
<evidence type="ECO:0000313" key="21">
    <source>
        <dbReference type="Proteomes" id="UP000536179"/>
    </source>
</evidence>
<feature type="compositionally biased region" description="Basic and acidic residues" evidence="14">
    <location>
        <begin position="599"/>
        <end position="610"/>
    </location>
</feature>
<dbReference type="EC" id="2.7.13.3" evidence="3"/>
<evidence type="ECO:0000313" key="20">
    <source>
        <dbReference type="EMBL" id="MBB3209656.1"/>
    </source>
</evidence>
<evidence type="ECO:0000256" key="10">
    <source>
        <dbReference type="ARBA" id="ARBA00022840"/>
    </source>
</evidence>
<keyword evidence="7" id="KW-0808">Transferase</keyword>
<dbReference type="InterPro" id="IPR013656">
    <property type="entry name" value="PAS_4"/>
</dbReference>
<dbReference type="InterPro" id="IPR000014">
    <property type="entry name" value="PAS"/>
</dbReference>
<evidence type="ECO:0000256" key="6">
    <source>
        <dbReference type="ARBA" id="ARBA00022553"/>
    </source>
</evidence>
<dbReference type="AlphaFoldDB" id="A0A7W5E3Q7"/>
<dbReference type="EMBL" id="JACHXU010000026">
    <property type="protein sequence ID" value="MBB3209656.1"/>
    <property type="molecule type" value="Genomic_DNA"/>
</dbReference>
<dbReference type="Gene3D" id="3.30.565.10">
    <property type="entry name" value="Histidine kinase-like ATPase, C-terminal domain"/>
    <property type="match status" value="1"/>
</dbReference>
<dbReference type="GO" id="GO:0000155">
    <property type="term" value="F:phosphorelay sensor kinase activity"/>
    <property type="evidence" value="ECO:0007669"/>
    <property type="project" value="InterPro"/>
</dbReference>
<reference evidence="20 21" key="1">
    <citation type="submission" date="2020-08" db="EMBL/GenBank/DDBJ databases">
        <title>Genomic Encyclopedia of Type Strains, Phase III (KMG-III): the genomes of soil and plant-associated and newly described type strains.</title>
        <authorList>
            <person name="Whitman W."/>
        </authorList>
    </citation>
    <scope>NUCLEOTIDE SEQUENCE [LARGE SCALE GENOMIC DNA]</scope>
    <source>
        <strain evidence="20 21">CECT 8075</strain>
    </source>
</reference>
<dbReference type="Gene3D" id="1.10.287.130">
    <property type="match status" value="1"/>
</dbReference>
<keyword evidence="5" id="KW-0997">Cell inner membrane</keyword>
<dbReference type="SMART" id="SM00091">
    <property type="entry name" value="PAS"/>
    <property type="match status" value="2"/>
</dbReference>
<feature type="domain" description="PAS" evidence="18">
    <location>
        <begin position="305"/>
        <end position="358"/>
    </location>
</feature>
<keyword evidence="6 13" id="KW-0597">Phosphoprotein</keyword>
<dbReference type="SUPFAM" id="SSF52172">
    <property type="entry name" value="CheY-like"/>
    <property type="match status" value="1"/>
</dbReference>
<dbReference type="InterPro" id="IPR000700">
    <property type="entry name" value="PAS-assoc_C"/>
</dbReference>
<comment type="catalytic activity">
    <reaction evidence="1">
        <text>ATP + protein L-histidine = ADP + protein N-phospho-L-histidine.</text>
        <dbReference type="EC" id="2.7.13.3"/>
    </reaction>
</comment>
<evidence type="ECO:0000256" key="11">
    <source>
        <dbReference type="ARBA" id="ARBA00022989"/>
    </source>
</evidence>
<organism evidence="20 21">
    <name type="scientific">Aporhodopirellula rubra</name>
    <dbReference type="NCBI Taxonomy" id="980271"/>
    <lineage>
        <taxon>Bacteria</taxon>
        <taxon>Pseudomonadati</taxon>
        <taxon>Planctomycetota</taxon>
        <taxon>Planctomycetia</taxon>
        <taxon>Pirellulales</taxon>
        <taxon>Pirellulaceae</taxon>
        <taxon>Aporhodopirellula</taxon>
    </lineage>
</organism>
<dbReference type="InterPro" id="IPR011006">
    <property type="entry name" value="CheY-like_superfamily"/>
</dbReference>
<dbReference type="SUPFAM" id="SSF47226">
    <property type="entry name" value="Histidine-containing phosphotransfer domain, HPT domain"/>
    <property type="match status" value="1"/>
</dbReference>
<feature type="transmembrane region" description="Helical" evidence="15">
    <location>
        <begin position="16"/>
        <end position="45"/>
    </location>
</feature>
<dbReference type="NCBIfam" id="TIGR00229">
    <property type="entry name" value="sensory_box"/>
    <property type="match status" value="2"/>
</dbReference>
<feature type="domain" description="PAS" evidence="18">
    <location>
        <begin position="179"/>
        <end position="232"/>
    </location>
</feature>
<dbReference type="SMART" id="SM00448">
    <property type="entry name" value="REC"/>
    <property type="match status" value="1"/>
</dbReference>
<dbReference type="PANTHER" id="PTHR43047:SF78">
    <property type="entry name" value="SENSORY_REGULATORY PROTEIN RPFC"/>
    <property type="match status" value="1"/>
</dbReference>
<dbReference type="PRINTS" id="PR00344">
    <property type="entry name" value="BCTRLSENSOR"/>
</dbReference>
<dbReference type="CDD" id="cd00130">
    <property type="entry name" value="PAS"/>
    <property type="match status" value="2"/>
</dbReference>
<feature type="domain" description="PAC" evidence="19">
    <location>
        <begin position="248"/>
        <end position="304"/>
    </location>
</feature>
<keyword evidence="11 15" id="KW-1133">Transmembrane helix</keyword>
<dbReference type="PROSITE" id="PS50109">
    <property type="entry name" value="HIS_KIN"/>
    <property type="match status" value="1"/>
</dbReference>
<feature type="region of interest" description="Disordered" evidence="14">
    <location>
        <begin position="1029"/>
        <end position="1066"/>
    </location>
</feature>
<keyword evidence="10" id="KW-0547">Nucleotide-binding</keyword>
<keyword evidence="9" id="KW-0418">Kinase</keyword>
<feature type="transmembrane region" description="Helical" evidence="15">
    <location>
        <begin position="57"/>
        <end position="78"/>
    </location>
</feature>
<feature type="modified residue" description="4-aspartylphosphate" evidence="13">
    <location>
        <position position="952"/>
    </location>
</feature>
<evidence type="ECO:0000256" key="12">
    <source>
        <dbReference type="ARBA" id="ARBA00023136"/>
    </source>
</evidence>
<dbReference type="PROSITE" id="PS50112">
    <property type="entry name" value="PAS"/>
    <property type="match status" value="2"/>
</dbReference>
<feature type="region of interest" description="Disordered" evidence="14">
    <location>
        <begin position="596"/>
        <end position="624"/>
    </location>
</feature>
<dbReference type="Proteomes" id="UP000536179">
    <property type="component" value="Unassembled WGS sequence"/>
</dbReference>
<evidence type="ECO:0000259" key="17">
    <source>
        <dbReference type="PROSITE" id="PS50110"/>
    </source>
</evidence>
<evidence type="ECO:0000256" key="4">
    <source>
        <dbReference type="ARBA" id="ARBA00022475"/>
    </source>
</evidence>
<dbReference type="InterPro" id="IPR035965">
    <property type="entry name" value="PAS-like_dom_sf"/>
</dbReference>
<dbReference type="SMART" id="SM00387">
    <property type="entry name" value="HATPase_c"/>
    <property type="match status" value="1"/>
</dbReference>
<protein>
    <recommendedName>
        <fullName evidence="3">histidine kinase</fullName>
        <ecNumber evidence="3">2.7.13.3</ecNumber>
    </recommendedName>
</protein>
<dbReference type="Pfam" id="PF08448">
    <property type="entry name" value="PAS_4"/>
    <property type="match status" value="2"/>
</dbReference>
<keyword evidence="8 15" id="KW-0812">Transmembrane</keyword>
<sequence length="1206" mass="134017">MKSFPETLTLQKRRPLWWMLSIVVLMLADIAAPPSWGLCVLHLLFLPMIWRFLHRRVITRITALQATAVVLAGLWHAIYGPILDGSMLSVFWGAAPVEPTSPNVNQFYFDPVRLWTLLALMAAGYFHVYLRSRLRLRLKHQQYLQQGVRRRSQEVARVNHALRDEVARRQATQHRLDQSETTFQSIMDRMHLQVARKNSEGVFTYANDPFCKELGLQPIEVIGSTDADLYAPALAARYRADDLNVMTTGLHVDKVEEHPGVDGRTGFVQVFKAPEYDQHGRCIGIQAIFWDVTEKHRGAMELQNSETRKRALFDAAGDAVLLVDDRGVIMEANPAAMSLLQAGGGRLVGRPLEDLIMPVATTEQPQNTQSDLQQDKLTWKTLPFTQRHLLRLRRGDGVAFDSEVSIHPIPLGDRDGRAVIIRDITLQQQAFEAMREAKAVAEQANRTKTQFMAGISHELRTPLGGIRGLTELLASQTLPALARRYVNLIAQNTELLHDAIEDILDFSAIEAGRVAIDPTPIDLHETVGDAFGCLAIRVADKPVRLCLSIDPKMPRRVIADPKRIRQIIVNLVGNAIKFTPKGLVSLRLAMAENETVEASSREHQSSRDRFLSLPGRAESDTNSDENTRLFEVTIIDTGIGIAPENQARIFDAFEQADRGTNKQFGGTGLGLAIARGLAERMGGGIKLESEVGVGSRFHVQMRLKLAEESIPAKRWIPKRIGNVLEMPSRSNQDDSPTKPAVVVSVNNETIENAIRETLIHDGWKTCRPDEVSSLAGQNSQQGAGSDHLTQPIAWVLTNQSADAAWRVRARKTNDRVLWLTRTGESAPRRAKKEDTIIIEPVHPDELRRWLVGQPLRQTARVNTIGNLKTNRVASLVQDSASPTTSSASNESRVPQDDVANRFHLLVVDDSPTNRLVIHDQLVSAGHYVTTADGGKSAIAHFKRESFDCVLMDLQMPGMDGTEVTAELIQLAEQLGRPIPPIIALTAHVTDQHRKMCRDAGMIGYVTKPIHLEPLLVEIQRVVKTQLAQNASASAASKPTPVSTSVVTEPRQPAPLSPLRTDSLLDDEPKNEWRNRLSKHCGGDESTIESVCDAITMEVPDLIQRLDRAATDGNAKTFKTAAHTLKSCLRYLATPEHNQLASELEKQSDNADWFSRLHDDMKSKSDGAEVQQLRQVQSVAKFWVKRVKESDVNTKAPAPPPNSPPIF</sequence>
<dbReference type="Gene3D" id="3.40.50.2300">
    <property type="match status" value="1"/>
</dbReference>
<name>A0A7W5E3Q7_9BACT</name>
<dbReference type="InterPro" id="IPR001789">
    <property type="entry name" value="Sig_transdc_resp-reg_receiver"/>
</dbReference>
<comment type="caution">
    <text evidence="20">The sequence shown here is derived from an EMBL/GenBank/DDBJ whole genome shotgun (WGS) entry which is preliminary data.</text>
</comment>
<dbReference type="InterPro" id="IPR008207">
    <property type="entry name" value="Sig_transdc_His_kin_Hpt_dom"/>
</dbReference>
<dbReference type="SUPFAM" id="SSF55874">
    <property type="entry name" value="ATPase domain of HSP90 chaperone/DNA topoisomerase II/histidine kinase"/>
    <property type="match status" value="1"/>
</dbReference>
<dbReference type="CDD" id="cd16922">
    <property type="entry name" value="HATPase_EvgS-ArcB-TorS-like"/>
    <property type="match status" value="1"/>
</dbReference>
<dbReference type="RefSeq" id="WP_184308451.1">
    <property type="nucleotide sequence ID" value="NZ_JACHXU010000026.1"/>
</dbReference>
<evidence type="ECO:0000256" key="5">
    <source>
        <dbReference type="ARBA" id="ARBA00022519"/>
    </source>
</evidence>
<keyword evidence="21" id="KW-1185">Reference proteome</keyword>
<dbReference type="InterPro" id="IPR003594">
    <property type="entry name" value="HATPase_dom"/>
</dbReference>
<evidence type="ECO:0000256" key="1">
    <source>
        <dbReference type="ARBA" id="ARBA00000085"/>
    </source>
</evidence>
<evidence type="ECO:0000256" key="2">
    <source>
        <dbReference type="ARBA" id="ARBA00004429"/>
    </source>
</evidence>
<dbReference type="Pfam" id="PF02518">
    <property type="entry name" value="HATPase_c"/>
    <property type="match status" value="1"/>
</dbReference>
<dbReference type="SMART" id="SM00388">
    <property type="entry name" value="HisKA"/>
    <property type="match status" value="1"/>
</dbReference>
<evidence type="ECO:0000256" key="8">
    <source>
        <dbReference type="ARBA" id="ARBA00022692"/>
    </source>
</evidence>
<dbReference type="PANTHER" id="PTHR43047">
    <property type="entry name" value="TWO-COMPONENT HISTIDINE PROTEIN KINASE"/>
    <property type="match status" value="1"/>
</dbReference>
<dbReference type="CDD" id="cd17546">
    <property type="entry name" value="REC_hyHK_CKI1_RcsC-like"/>
    <property type="match status" value="1"/>
</dbReference>
<dbReference type="PROSITE" id="PS50113">
    <property type="entry name" value="PAC"/>
    <property type="match status" value="1"/>
</dbReference>
<proteinExistence type="predicted"/>
<dbReference type="InterPro" id="IPR036890">
    <property type="entry name" value="HATPase_C_sf"/>
</dbReference>
<evidence type="ECO:0000256" key="15">
    <source>
        <dbReference type="SAM" id="Phobius"/>
    </source>
</evidence>
<dbReference type="Pfam" id="PF01627">
    <property type="entry name" value="Hpt"/>
    <property type="match status" value="1"/>
</dbReference>
<evidence type="ECO:0000256" key="14">
    <source>
        <dbReference type="SAM" id="MobiDB-lite"/>
    </source>
</evidence>
<feature type="region of interest" description="Disordered" evidence="14">
    <location>
        <begin position="875"/>
        <end position="894"/>
    </location>
</feature>
<dbReference type="InterPro" id="IPR003661">
    <property type="entry name" value="HisK_dim/P_dom"/>
</dbReference>
<evidence type="ECO:0000256" key="9">
    <source>
        <dbReference type="ARBA" id="ARBA00022777"/>
    </source>
</evidence>
<dbReference type="InterPro" id="IPR036641">
    <property type="entry name" value="HPT_dom_sf"/>
</dbReference>
<dbReference type="CDD" id="cd00082">
    <property type="entry name" value="HisKA"/>
    <property type="match status" value="1"/>
</dbReference>
<feature type="domain" description="Response regulatory" evidence="17">
    <location>
        <begin position="903"/>
        <end position="1022"/>
    </location>
</feature>
<dbReference type="InterPro" id="IPR004358">
    <property type="entry name" value="Sig_transdc_His_kin-like_C"/>
</dbReference>
<gene>
    <name evidence="20" type="ORF">FHS27_005496</name>
</gene>
<dbReference type="Pfam" id="PF00072">
    <property type="entry name" value="Response_reg"/>
    <property type="match status" value="1"/>
</dbReference>
<dbReference type="GO" id="GO:0005886">
    <property type="term" value="C:plasma membrane"/>
    <property type="evidence" value="ECO:0007669"/>
    <property type="project" value="UniProtKB-SubCell"/>
</dbReference>
<comment type="subcellular location">
    <subcellularLocation>
        <location evidence="2">Cell inner membrane</location>
        <topology evidence="2">Multi-pass membrane protein</topology>
    </subcellularLocation>
</comment>
<feature type="compositionally biased region" description="Polar residues" evidence="14">
    <location>
        <begin position="875"/>
        <end position="892"/>
    </location>
</feature>
<evidence type="ECO:0000259" key="16">
    <source>
        <dbReference type="PROSITE" id="PS50109"/>
    </source>
</evidence>
<evidence type="ECO:0000256" key="13">
    <source>
        <dbReference type="PROSITE-ProRule" id="PRU00169"/>
    </source>
</evidence>
<evidence type="ECO:0000259" key="18">
    <source>
        <dbReference type="PROSITE" id="PS50112"/>
    </source>
</evidence>
<dbReference type="Gene3D" id="1.20.120.160">
    <property type="entry name" value="HPT domain"/>
    <property type="match status" value="1"/>
</dbReference>
<evidence type="ECO:0000259" key="19">
    <source>
        <dbReference type="PROSITE" id="PS50113"/>
    </source>
</evidence>
<keyword evidence="4" id="KW-1003">Cell membrane</keyword>
<dbReference type="PROSITE" id="PS50110">
    <property type="entry name" value="RESPONSE_REGULATORY"/>
    <property type="match status" value="1"/>
</dbReference>
<accession>A0A7W5E3Q7</accession>
<dbReference type="Gene3D" id="3.30.450.20">
    <property type="entry name" value="PAS domain"/>
    <property type="match status" value="2"/>
</dbReference>
<keyword evidence="10" id="KW-0067">ATP-binding</keyword>